<accession>A0A023FVA0</accession>
<dbReference type="Pfam" id="PF02545">
    <property type="entry name" value="Maf"/>
    <property type="match status" value="1"/>
</dbReference>
<dbReference type="InterPro" id="IPR003697">
    <property type="entry name" value="Maf-like"/>
</dbReference>
<sequence>MLEPLLCALEKKRIVLASGSPRRKEILNMLGFRYDVVASSFEENLDKNAFSPAQYCIRTAEGKARDVAKSLQEKKETVDLVIGADTVVVKGNTLYEKPRDSSDAERMLTELSGQGHIVQTGVALYYRCQDGFSSLTFHETTEVFMAPMTQEIIKAYVKTGEPLDKAGAYAIQGKGGSLVERIVGDFYNVMGFPLHRFCKELGDLYTKLGEVK</sequence>
<dbReference type="PANTHER" id="PTHR43213:SF5">
    <property type="entry name" value="BIFUNCTIONAL DTTP_UTP PYROPHOSPHATASE_METHYLTRANSFERASE PROTEIN-RELATED"/>
    <property type="match status" value="1"/>
</dbReference>
<dbReference type="Gene3D" id="3.90.950.10">
    <property type="match status" value="1"/>
</dbReference>
<dbReference type="NCBIfam" id="TIGR00172">
    <property type="entry name" value="maf"/>
    <property type="match status" value="1"/>
</dbReference>
<reference evidence="3" key="1">
    <citation type="submission" date="2014-03" db="EMBL/GenBank/DDBJ databases">
        <title>The sialotranscriptome of Amblyomma triste, Amblyomma parvum and Amblyomma cajennense ticks, uncovered by 454-based RNA-seq.</title>
        <authorList>
            <person name="Garcia G.R."/>
            <person name="Gardinassi L.G."/>
            <person name="Ribeiro J.M."/>
            <person name="Anatrielo E."/>
            <person name="Ferreira B.R."/>
            <person name="Moreira H.N."/>
            <person name="Mafra C."/>
            <person name="Olegario M.M."/>
            <person name="Szabo P.J."/>
            <person name="Miranda-Santos I.K."/>
            <person name="Maruyama S.R."/>
        </authorList>
    </citation>
    <scope>NUCLEOTIDE SEQUENCE</scope>
    <source>
        <strain evidence="3">Araguapaz</strain>
        <tissue evidence="3">Salivary glands</tissue>
    </source>
</reference>
<evidence type="ECO:0000313" key="3">
    <source>
        <dbReference type="EMBL" id="JAC25414.1"/>
    </source>
</evidence>
<dbReference type="PIRSF" id="PIRSF006305">
    <property type="entry name" value="Maf"/>
    <property type="match status" value="1"/>
</dbReference>
<dbReference type="EMBL" id="GBBL01001906">
    <property type="protein sequence ID" value="JAC25414.1"/>
    <property type="molecule type" value="mRNA"/>
</dbReference>
<protein>
    <submittedName>
        <fullName evidence="3">Putative nucleic acid-binding protein asmtl</fullName>
    </submittedName>
</protein>
<dbReference type="CDD" id="cd00555">
    <property type="entry name" value="Maf"/>
    <property type="match status" value="1"/>
</dbReference>
<dbReference type="InterPro" id="IPR029001">
    <property type="entry name" value="ITPase-like_fam"/>
</dbReference>
<keyword evidence="2" id="KW-0378">Hydrolase</keyword>
<dbReference type="HAMAP" id="MF_00528">
    <property type="entry name" value="Maf"/>
    <property type="match status" value="1"/>
</dbReference>
<evidence type="ECO:0000256" key="2">
    <source>
        <dbReference type="ARBA" id="ARBA00022801"/>
    </source>
</evidence>
<dbReference type="SUPFAM" id="SSF52972">
    <property type="entry name" value="ITPase-like"/>
    <property type="match status" value="1"/>
</dbReference>
<dbReference type="AlphaFoldDB" id="A0A023FVA0"/>
<name>A0A023FVA0_AMBPA</name>
<proteinExistence type="evidence at transcript level"/>
<organism evidence="3">
    <name type="scientific">Amblyomma parvum</name>
    <name type="common">South American tick</name>
    <dbReference type="NCBI Taxonomy" id="251391"/>
    <lineage>
        <taxon>Eukaryota</taxon>
        <taxon>Metazoa</taxon>
        <taxon>Ecdysozoa</taxon>
        <taxon>Arthropoda</taxon>
        <taxon>Chelicerata</taxon>
        <taxon>Arachnida</taxon>
        <taxon>Acari</taxon>
        <taxon>Parasitiformes</taxon>
        <taxon>Ixodida</taxon>
        <taxon>Ixodoidea</taxon>
        <taxon>Ixodidae</taxon>
        <taxon>Amblyomminae</taxon>
        <taxon>Amblyomma</taxon>
    </lineage>
</organism>
<evidence type="ECO:0000256" key="1">
    <source>
        <dbReference type="ARBA" id="ARBA00001968"/>
    </source>
</evidence>
<comment type="cofactor">
    <cofactor evidence="1">
        <name>a divalent metal cation</name>
        <dbReference type="ChEBI" id="CHEBI:60240"/>
    </cofactor>
</comment>
<dbReference type="GO" id="GO:0047429">
    <property type="term" value="F:nucleoside triphosphate diphosphatase activity"/>
    <property type="evidence" value="ECO:0007669"/>
    <property type="project" value="InterPro"/>
</dbReference>
<dbReference type="PANTHER" id="PTHR43213">
    <property type="entry name" value="BIFUNCTIONAL DTTP/UTP PYROPHOSPHATASE/METHYLTRANSFERASE PROTEIN-RELATED"/>
    <property type="match status" value="1"/>
</dbReference>